<protein>
    <recommendedName>
        <fullName evidence="14">Transmembrane ascorbate-dependent reductase CYB561</fullName>
    </recommendedName>
    <alternativeName>
        <fullName evidence="15">Cytochrome b-561</fullName>
    </alternativeName>
    <alternativeName>
        <fullName evidence="16">Cytochrome b561</fullName>
    </alternativeName>
</protein>
<dbReference type="EMBL" id="VHII01000015">
    <property type="protein sequence ID" value="KAF1380088.1"/>
    <property type="molecule type" value="Genomic_DNA"/>
</dbReference>
<feature type="domain" description="Cytochrome b561" evidence="21">
    <location>
        <begin position="68"/>
        <end position="270"/>
    </location>
</feature>
<evidence type="ECO:0000256" key="14">
    <source>
        <dbReference type="ARBA" id="ARBA00024231"/>
    </source>
</evidence>
<accession>A0A6A5EM53</accession>
<evidence type="ECO:0000256" key="1">
    <source>
        <dbReference type="ARBA" id="ARBA00001970"/>
    </source>
</evidence>
<dbReference type="FunFam" id="1.20.120.1770:FF:000001">
    <property type="entry name" value="Cytochrome b reductase 1"/>
    <property type="match status" value="1"/>
</dbReference>
<dbReference type="InterPro" id="IPR006593">
    <property type="entry name" value="Cyt_b561/ferric_Rdtase_TM"/>
</dbReference>
<comment type="catalytic activity">
    <reaction evidence="18">
        <text>monodehydro-L-ascorbate radical(out) + L-ascorbate(in) = monodehydro-L-ascorbate radical(in) + L-ascorbate(out)</text>
        <dbReference type="Rhea" id="RHEA:66524"/>
        <dbReference type="ChEBI" id="CHEBI:38290"/>
        <dbReference type="ChEBI" id="CHEBI:59513"/>
    </reaction>
    <physiologicalReaction direction="left-to-right" evidence="18">
        <dbReference type="Rhea" id="RHEA:66525"/>
    </physiologicalReaction>
</comment>
<dbReference type="Proteomes" id="UP000465112">
    <property type="component" value="Chromosome 15"/>
</dbReference>
<evidence type="ECO:0000256" key="12">
    <source>
        <dbReference type="ARBA" id="ARBA00023329"/>
    </source>
</evidence>
<comment type="subcellular location">
    <subcellularLocation>
        <location evidence="13">Cytoplasmic vesicle</location>
        <location evidence="13">Secretory vesicle</location>
        <location evidence="13">Chromaffin granule membrane</location>
        <topology evidence="13">Multi-pass membrane protein</topology>
    </subcellularLocation>
</comment>
<evidence type="ECO:0000256" key="19">
    <source>
        <dbReference type="ARBA" id="ARBA00048457"/>
    </source>
</evidence>
<comment type="catalytic activity">
    <reaction evidence="19">
        <text>Fe(3+)(out) + L-ascorbate(in) = monodehydro-L-ascorbate radical(in) + Fe(2+)(out) + H(+)</text>
        <dbReference type="Rhea" id="RHEA:30403"/>
        <dbReference type="ChEBI" id="CHEBI:15378"/>
        <dbReference type="ChEBI" id="CHEBI:29033"/>
        <dbReference type="ChEBI" id="CHEBI:29034"/>
        <dbReference type="ChEBI" id="CHEBI:38290"/>
        <dbReference type="ChEBI" id="CHEBI:59513"/>
        <dbReference type="EC" id="7.2.1.3"/>
    </reaction>
    <physiologicalReaction direction="left-to-right" evidence="19">
        <dbReference type="Rhea" id="RHEA:30404"/>
    </physiologicalReaction>
</comment>
<evidence type="ECO:0000256" key="16">
    <source>
        <dbReference type="ARBA" id="ARBA00032709"/>
    </source>
</evidence>
<reference evidence="22 23" key="1">
    <citation type="submission" date="2019-06" db="EMBL/GenBank/DDBJ databases">
        <title>A chromosome-scale genome assembly of the European perch, Perca fluviatilis.</title>
        <authorList>
            <person name="Roques C."/>
            <person name="Zahm M."/>
            <person name="Cabau C."/>
            <person name="Klopp C."/>
            <person name="Bouchez O."/>
            <person name="Donnadieu C."/>
            <person name="Kuhl H."/>
            <person name="Gislard M."/>
            <person name="Guendouz S."/>
            <person name="Journot L."/>
            <person name="Haffray P."/>
            <person name="Bestin A."/>
            <person name="Morvezen R."/>
            <person name="Feron R."/>
            <person name="Wen M."/>
            <person name="Jouanno E."/>
            <person name="Herpin A."/>
            <person name="Schartl M."/>
            <person name="Postlethwait J."/>
            <person name="Schaerlinger B."/>
            <person name="Chardard D."/>
            <person name="Lecocq T."/>
            <person name="Poncet C."/>
            <person name="Jaffrelo L."/>
            <person name="Lampietro C."/>
            <person name="Guiguen Y."/>
        </authorList>
    </citation>
    <scope>NUCLEOTIDE SEQUENCE [LARGE SCALE GENOMIC DNA]</scope>
    <source>
        <tissue evidence="22">Blood</tissue>
    </source>
</reference>
<keyword evidence="9 20" id="KW-1133">Transmembrane helix</keyword>
<keyword evidence="10" id="KW-0408">Iron</keyword>
<feature type="transmembrane region" description="Helical" evidence="20">
    <location>
        <begin position="176"/>
        <end position="195"/>
    </location>
</feature>
<evidence type="ECO:0000256" key="20">
    <source>
        <dbReference type="SAM" id="Phobius"/>
    </source>
</evidence>
<proteinExistence type="predicted"/>
<dbReference type="SMART" id="SM00665">
    <property type="entry name" value="B561"/>
    <property type="match status" value="1"/>
</dbReference>
<evidence type="ECO:0000313" key="23">
    <source>
        <dbReference type="Proteomes" id="UP000465112"/>
    </source>
</evidence>
<dbReference type="AlphaFoldDB" id="A0A6A5EM53"/>
<keyword evidence="5 20" id="KW-0812">Transmembrane</keyword>
<dbReference type="GO" id="GO:0140571">
    <property type="term" value="F:transmembrane ascorbate ferrireductase activity"/>
    <property type="evidence" value="ECO:0007669"/>
    <property type="project" value="UniProtKB-EC"/>
</dbReference>
<feature type="transmembrane region" description="Helical" evidence="20">
    <location>
        <begin position="249"/>
        <end position="269"/>
    </location>
</feature>
<evidence type="ECO:0000256" key="9">
    <source>
        <dbReference type="ARBA" id="ARBA00022989"/>
    </source>
</evidence>
<dbReference type="Gene3D" id="1.20.120.1770">
    <property type="match status" value="1"/>
</dbReference>
<dbReference type="GO" id="GO:0042584">
    <property type="term" value="C:chromaffin granule membrane"/>
    <property type="evidence" value="ECO:0007669"/>
    <property type="project" value="UniProtKB-SubCell"/>
</dbReference>
<evidence type="ECO:0000256" key="5">
    <source>
        <dbReference type="ARBA" id="ARBA00022692"/>
    </source>
</evidence>
<dbReference type="InterPro" id="IPR043205">
    <property type="entry name" value="CYB561/CYBRD1-like"/>
</dbReference>
<evidence type="ECO:0000256" key="8">
    <source>
        <dbReference type="ARBA" id="ARBA00022982"/>
    </source>
</evidence>
<keyword evidence="8" id="KW-0249">Electron transport</keyword>
<sequence>MRSGSVTRLRTSSAERTLGYSAFLARRHLYRRPAYDSAAEGKHDKKQHIMDESAPRPGRSMFAWLVGASQLLGVASVVLTGVWMGHYRGGFAWDGSGREFNVHPLCMVLGLVFLQGDAILVYRVFRNEAKRNVKVLHGIIHLLALIISIVGTVAVFDFHRASKTPDMYTLHSWCGMATLVLFSIQWVMGLLFFLFPVASSWLRASYLPIHVFSGLVLLVMAIGSSLLGITEKLLFSIMPTYSQFASEGVLANILGILLVGFGVLLGYLITKEEFRRPPNPEEEALSVHFKTLTEGGSPTSP</sequence>
<feature type="transmembrane region" description="Helical" evidence="20">
    <location>
        <begin position="135"/>
        <end position="156"/>
    </location>
</feature>
<evidence type="ECO:0000256" key="15">
    <source>
        <dbReference type="ARBA" id="ARBA00030896"/>
    </source>
</evidence>
<gene>
    <name evidence="22" type="ORF">PFLUV_G00182850</name>
</gene>
<keyword evidence="11 20" id="KW-0472">Membrane</keyword>
<evidence type="ECO:0000256" key="13">
    <source>
        <dbReference type="ARBA" id="ARBA00024185"/>
    </source>
</evidence>
<keyword evidence="7" id="KW-1278">Translocase</keyword>
<dbReference type="GO" id="GO:0005765">
    <property type="term" value="C:lysosomal membrane"/>
    <property type="evidence" value="ECO:0007669"/>
    <property type="project" value="TreeGrafter"/>
</dbReference>
<evidence type="ECO:0000259" key="21">
    <source>
        <dbReference type="PROSITE" id="PS50939"/>
    </source>
</evidence>
<dbReference type="PROSITE" id="PS50939">
    <property type="entry name" value="CYTOCHROME_B561"/>
    <property type="match status" value="1"/>
</dbReference>
<evidence type="ECO:0000256" key="6">
    <source>
        <dbReference type="ARBA" id="ARBA00022723"/>
    </source>
</evidence>
<evidence type="ECO:0000256" key="2">
    <source>
        <dbReference type="ARBA" id="ARBA00011738"/>
    </source>
</evidence>
<evidence type="ECO:0000313" key="22">
    <source>
        <dbReference type="EMBL" id="KAF1380088.1"/>
    </source>
</evidence>
<dbReference type="GO" id="GO:0046872">
    <property type="term" value="F:metal ion binding"/>
    <property type="evidence" value="ECO:0007669"/>
    <property type="project" value="UniProtKB-KW"/>
</dbReference>
<name>A0A6A5EM53_PERFL</name>
<dbReference type="Pfam" id="PF03188">
    <property type="entry name" value="Cytochrom_B561"/>
    <property type="match status" value="1"/>
</dbReference>
<evidence type="ECO:0000256" key="10">
    <source>
        <dbReference type="ARBA" id="ARBA00023004"/>
    </source>
</evidence>
<evidence type="ECO:0000256" key="18">
    <source>
        <dbReference type="ARBA" id="ARBA00047447"/>
    </source>
</evidence>
<keyword evidence="23" id="KW-1185">Reference proteome</keyword>
<comment type="caution">
    <text evidence="22">The sequence shown here is derived from an EMBL/GenBank/DDBJ whole genome shotgun (WGS) entry which is preliminary data.</text>
</comment>
<feature type="transmembrane region" description="Helical" evidence="20">
    <location>
        <begin position="207"/>
        <end position="229"/>
    </location>
</feature>
<keyword evidence="3" id="KW-0813">Transport</keyword>
<evidence type="ECO:0000256" key="4">
    <source>
        <dbReference type="ARBA" id="ARBA00022617"/>
    </source>
</evidence>
<evidence type="ECO:0000256" key="7">
    <source>
        <dbReference type="ARBA" id="ARBA00022967"/>
    </source>
</evidence>
<keyword evidence="6" id="KW-0479">Metal-binding</keyword>
<dbReference type="PANTHER" id="PTHR10106:SF14">
    <property type="entry name" value="TRANSMEMBRANE ASCORBATE-DEPENDENT REDUCTASE CYB561"/>
    <property type="match status" value="1"/>
</dbReference>
<feature type="transmembrane region" description="Helical" evidence="20">
    <location>
        <begin position="62"/>
        <end position="82"/>
    </location>
</feature>
<evidence type="ECO:0000256" key="17">
    <source>
        <dbReference type="ARBA" id="ARBA00045973"/>
    </source>
</evidence>
<comment type="function">
    <text evidence="17">Transmembrane reductase that uses ascorbate as an electron donor in the cytoplasm and transfers electrons across membranes to reduce monodehydro-L-ascorbate radical in the lumen of secretory vesicles. It is therefore involved the regeneration and homeostasis within secretory vesicles of ascorbate which in turn provides reducing equivalents needed to support the activity of intravesicular enzymes.</text>
</comment>
<evidence type="ECO:0000256" key="3">
    <source>
        <dbReference type="ARBA" id="ARBA00022448"/>
    </source>
</evidence>
<keyword evidence="4" id="KW-0349">Heme</keyword>
<feature type="transmembrane region" description="Helical" evidence="20">
    <location>
        <begin position="102"/>
        <end position="123"/>
    </location>
</feature>
<comment type="subunit">
    <text evidence="2">Homodimer.</text>
</comment>
<comment type="cofactor">
    <cofactor evidence="1">
        <name>heme b</name>
        <dbReference type="ChEBI" id="CHEBI:60344"/>
    </cofactor>
</comment>
<evidence type="ECO:0000256" key="11">
    <source>
        <dbReference type="ARBA" id="ARBA00023136"/>
    </source>
</evidence>
<organism evidence="22 23">
    <name type="scientific">Perca fluviatilis</name>
    <name type="common">European perch</name>
    <dbReference type="NCBI Taxonomy" id="8168"/>
    <lineage>
        <taxon>Eukaryota</taxon>
        <taxon>Metazoa</taxon>
        <taxon>Chordata</taxon>
        <taxon>Craniata</taxon>
        <taxon>Vertebrata</taxon>
        <taxon>Euteleostomi</taxon>
        <taxon>Actinopterygii</taxon>
        <taxon>Neopterygii</taxon>
        <taxon>Teleostei</taxon>
        <taxon>Neoteleostei</taxon>
        <taxon>Acanthomorphata</taxon>
        <taxon>Eupercaria</taxon>
        <taxon>Perciformes</taxon>
        <taxon>Percoidei</taxon>
        <taxon>Percidae</taxon>
        <taxon>Percinae</taxon>
        <taxon>Perca</taxon>
    </lineage>
</organism>
<dbReference type="PANTHER" id="PTHR10106">
    <property type="entry name" value="CYTOCHROME B561-RELATED"/>
    <property type="match status" value="1"/>
</dbReference>
<keyword evidence="12" id="KW-0968">Cytoplasmic vesicle</keyword>